<keyword evidence="3 7" id="KW-0378">Hydrolase</keyword>
<dbReference type="InterPro" id="IPR001328">
    <property type="entry name" value="Pept_tRNA_hydro"/>
</dbReference>
<evidence type="ECO:0000256" key="8">
    <source>
        <dbReference type="RuleBase" id="RU000673"/>
    </source>
</evidence>
<feature type="site" description="Stabilizes the basic form of H active site to accept a proton" evidence="7">
    <location>
        <position position="91"/>
    </location>
</feature>
<dbReference type="AlphaFoldDB" id="A0A0K1PEJ9"/>
<dbReference type="KEGG" id="vin:AKJ08_2314"/>
<dbReference type="InterPro" id="IPR018171">
    <property type="entry name" value="Pept_tRNA_hydro_CS"/>
</dbReference>
<evidence type="ECO:0000256" key="1">
    <source>
        <dbReference type="ARBA" id="ARBA00013260"/>
    </source>
</evidence>
<reference evidence="10 11" key="1">
    <citation type="submission" date="2015-08" db="EMBL/GenBank/DDBJ databases">
        <authorList>
            <person name="Babu N.S."/>
            <person name="Beckwith C.J."/>
            <person name="Beseler K.G."/>
            <person name="Brison A."/>
            <person name="Carone J.V."/>
            <person name="Caskin T.P."/>
            <person name="Diamond M."/>
            <person name="Durham M.E."/>
            <person name="Foxe J.M."/>
            <person name="Go M."/>
            <person name="Henderson B.A."/>
            <person name="Jones I.B."/>
            <person name="McGettigan J.A."/>
            <person name="Micheletti S.J."/>
            <person name="Nasrallah M.E."/>
            <person name="Ortiz D."/>
            <person name="Piller C.R."/>
            <person name="Privatt S.R."/>
            <person name="Schneider S.L."/>
            <person name="Sharp S."/>
            <person name="Smith T.C."/>
            <person name="Stanton J.D."/>
            <person name="Ullery H.E."/>
            <person name="Wilson R.J."/>
            <person name="Serrano M.G."/>
            <person name="Buck G."/>
            <person name="Lee V."/>
            <person name="Wang Y."/>
            <person name="Carvalho R."/>
            <person name="Voegtly L."/>
            <person name="Shi R."/>
            <person name="Duckworth R."/>
            <person name="Johnson A."/>
            <person name="Loviza R."/>
            <person name="Walstead R."/>
            <person name="Shah Z."/>
            <person name="Kiflezghi M."/>
            <person name="Wade K."/>
            <person name="Ball S.L."/>
            <person name="Bradley K.W."/>
            <person name="Asai D.J."/>
            <person name="Bowman C.A."/>
            <person name="Russell D.A."/>
            <person name="Pope W.H."/>
            <person name="Jacobs-Sera D."/>
            <person name="Hendrix R.W."/>
            <person name="Hatfull G.F."/>
        </authorList>
    </citation>
    <scope>NUCLEOTIDE SEQUENCE [LARGE SCALE GENOMIC DNA]</scope>
    <source>
        <strain evidence="10 11">DSM 27710</strain>
    </source>
</reference>
<keyword evidence="4 7" id="KW-0694">RNA-binding</keyword>
<evidence type="ECO:0000256" key="6">
    <source>
        <dbReference type="ARBA" id="ARBA00050038"/>
    </source>
</evidence>
<dbReference type="STRING" id="1391653.AKJ08_2314"/>
<dbReference type="Gene3D" id="3.40.50.1470">
    <property type="entry name" value="Peptidyl-tRNA hydrolase"/>
    <property type="match status" value="1"/>
</dbReference>
<comment type="subcellular location">
    <subcellularLocation>
        <location evidence="7">Cytoplasm</location>
    </subcellularLocation>
</comment>
<protein>
    <recommendedName>
        <fullName evidence="6 7">Peptidyl-tRNA hydrolase</fullName>
        <shortName evidence="7">Pth</shortName>
        <ecNumber evidence="1 7">3.1.1.29</ecNumber>
    </recommendedName>
</protein>
<keyword evidence="2 7" id="KW-0820">tRNA-binding</keyword>
<name>A0A0K1PEJ9_9BACT</name>
<feature type="binding site" evidence="7">
    <location>
        <position position="112"/>
    </location>
    <ligand>
        <name>tRNA</name>
        <dbReference type="ChEBI" id="CHEBI:17843"/>
    </ligand>
</feature>
<dbReference type="GO" id="GO:0006515">
    <property type="term" value="P:protein quality control for misfolded or incompletely synthesized proteins"/>
    <property type="evidence" value="ECO:0007669"/>
    <property type="project" value="UniProtKB-UniRule"/>
</dbReference>
<feature type="site" description="Discriminates between blocked and unblocked aminoacyl-tRNA" evidence="7">
    <location>
        <position position="9"/>
    </location>
</feature>
<comment type="similarity">
    <text evidence="5 7 9">Belongs to the PTH family.</text>
</comment>
<dbReference type="PATRIC" id="fig|1391653.3.peg.2413"/>
<dbReference type="GO" id="GO:0000049">
    <property type="term" value="F:tRNA binding"/>
    <property type="evidence" value="ECO:0007669"/>
    <property type="project" value="UniProtKB-UniRule"/>
</dbReference>
<gene>
    <name evidence="7" type="primary">pth</name>
    <name evidence="10" type="ORF">AKJ08_2314</name>
</gene>
<feature type="binding site" evidence="7">
    <location>
        <position position="14"/>
    </location>
    <ligand>
        <name>tRNA</name>
        <dbReference type="ChEBI" id="CHEBI:17843"/>
    </ligand>
</feature>
<dbReference type="PROSITE" id="PS01195">
    <property type="entry name" value="PEPT_TRNA_HYDROL_1"/>
    <property type="match status" value="1"/>
</dbReference>
<dbReference type="EMBL" id="CP012332">
    <property type="protein sequence ID" value="AKU91927.1"/>
    <property type="molecule type" value="Genomic_DNA"/>
</dbReference>
<dbReference type="PANTHER" id="PTHR17224:SF1">
    <property type="entry name" value="PEPTIDYL-TRNA HYDROLASE"/>
    <property type="match status" value="1"/>
</dbReference>
<sequence length="195" mass="20749">MKLLAGLGNPGKEYESTRHNVGFMVVDHIAGAAGAQIDRKKFKAELGEAGLGGVKTLLVKPQTFMNLSGESIAGAASFYKIAPADVIVIHDELDLEPGRIQIKVGGGHGGHNGLRSIIAHLGPDFVRIRVGIGKPAGHDTAGYVLGPFDKRESQELPFILDRAAEASLCVLRNGPTACMNEFNKRDALADRKATR</sequence>
<keyword evidence="7" id="KW-0963">Cytoplasm</keyword>
<feature type="active site" description="Proton acceptor" evidence="7">
    <location>
        <position position="19"/>
    </location>
</feature>
<dbReference type="PROSITE" id="PS01196">
    <property type="entry name" value="PEPT_TRNA_HYDROL_2"/>
    <property type="match status" value="1"/>
</dbReference>
<dbReference type="HAMAP" id="MF_00083">
    <property type="entry name" value="Pept_tRNA_hydro_bact"/>
    <property type="match status" value="1"/>
</dbReference>
<dbReference type="RefSeq" id="WP_050726169.1">
    <property type="nucleotide sequence ID" value="NZ_CP012332.1"/>
</dbReference>
<comment type="function">
    <text evidence="7">Hydrolyzes ribosome-free peptidyl-tRNAs (with 1 or more amino acids incorporated), which drop off the ribosome during protein synthesis, or as a result of ribosome stalling.</text>
</comment>
<evidence type="ECO:0000256" key="9">
    <source>
        <dbReference type="RuleBase" id="RU004320"/>
    </source>
</evidence>
<proteinExistence type="inferred from homology"/>
<feature type="binding site" evidence="7">
    <location>
        <position position="66"/>
    </location>
    <ligand>
        <name>tRNA</name>
        <dbReference type="ChEBI" id="CHEBI:17843"/>
    </ligand>
</feature>
<keyword evidence="11" id="KW-1185">Reference proteome</keyword>
<dbReference type="OrthoDB" id="9800507at2"/>
<evidence type="ECO:0000256" key="2">
    <source>
        <dbReference type="ARBA" id="ARBA00022555"/>
    </source>
</evidence>
<dbReference type="Pfam" id="PF01195">
    <property type="entry name" value="Pept_tRNA_hydro"/>
    <property type="match status" value="1"/>
</dbReference>
<dbReference type="SUPFAM" id="SSF53178">
    <property type="entry name" value="Peptidyl-tRNA hydrolase-like"/>
    <property type="match status" value="1"/>
</dbReference>
<dbReference type="GO" id="GO:0005737">
    <property type="term" value="C:cytoplasm"/>
    <property type="evidence" value="ECO:0007669"/>
    <property type="project" value="UniProtKB-SubCell"/>
</dbReference>
<dbReference type="InterPro" id="IPR036416">
    <property type="entry name" value="Pept_tRNA_hydro_sf"/>
</dbReference>
<dbReference type="GO" id="GO:0004045">
    <property type="term" value="F:peptidyl-tRNA hydrolase activity"/>
    <property type="evidence" value="ECO:0007669"/>
    <property type="project" value="UniProtKB-UniRule"/>
</dbReference>
<dbReference type="CDD" id="cd00462">
    <property type="entry name" value="PTH"/>
    <property type="match status" value="1"/>
</dbReference>
<comment type="catalytic activity">
    <reaction evidence="7 8">
        <text>an N-acyl-L-alpha-aminoacyl-tRNA + H2O = an N-acyl-L-amino acid + a tRNA + H(+)</text>
        <dbReference type="Rhea" id="RHEA:54448"/>
        <dbReference type="Rhea" id="RHEA-COMP:10123"/>
        <dbReference type="Rhea" id="RHEA-COMP:13883"/>
        <dbReference type="ChEBI" id="CHEBI:15377"/>
        <dbReference type="ChEBI" id="CHEBI:15378"/>
        <dbReference type="ChEBI" id="CHEBI:59874"/>
        <dbReference type="ChEBI" id="CHEBI:78442"/>
        <dbReference type="ChEBI" id="CHEBI:138191"/>
        <dbReference type="EC" id="3.1.1.29"/>
    </reaction>
</comment>
<comment type="subunit">
    <text evidence="7">Monomer.</text>
</comment>
<evidence type="ECO:0000256" key="4">
    <source>
        <dbReference type="ARBA" id="ARBA00022884"/>
    </source>
</evidence>
<dbReference type="PANTHER" id="PTHR17224">
    <property type="entry name" value="PEPTIDYL-TRNA HYDROLASE"/>
    <property type="match status" value="1"/>
</dbReference>
<dbReference type="GO" id="GO:0072344">
    <property type="term" value="P:rescue of stalled ribosome"/>
    <property type="evidence" value="ECO:0007669"/>
    <property type="project" value="UniProtKB-UniRule"/>
</dbReference>
<feature type="binding site" evidence="7">
    <location>
        <position position="64"/>
    </location>
    <ligand>
        <name>tRNA</name>
        <dbReference type="ChEBI" id="CHEBI:17843"/>
    </ligand>
</feature>
<evidence type="ECO:0000313" key="11">
    <source>
        <dbReference type="Proteomes" id="UP000055590"/>
    </source>
</evidence>
<evidence type="ECO:0000313" key="10">
    <source>
        <dbReference type="EMBL" id="AKU91927.1"/>
    </source>
</evidence>
<accession>A0A0K1PEJ9</accession>
<dbReference type="EC" id="3.1.1.29" evidence="1 7"/>
<evidence type="ECO:0000256" key="5">
    <source>
        <dbReference type="ARBA" id="ARBA00038063"/>
    </source>
</evidence>
<comment type="function">
    <text evidence="7">Catalyzes the release of premature peptidyl moieties from peptidyl-tRNA molecules trapped in stalled 50S ribosomal subunits, and thus maintains levels of free tRNAs and 50S ribosomes.</text>
</comment>
<dbReference type="Proteomes" id="UP000055590">
    <property type="component" value="Chromosome"/>
</dbReference>
<dbReference type="FunFam" id="3.40.50.1470:FF:000001">
    <property type="entry name" value="Peptidyl-tRNA hydrolase"/>
    <property type="match status" value="1"/>
</dbReference>
<organism evidence="10 11">
    <name type="scientific">Vulgatibacter incomptus</name>
    <dbReference type="NCBI Taxonomy" id="1391653"/>
    <lineage>
        <taxon>Bacteria</taxon>
        <taxon>Pseudomonadati</taxon>
        <taxon>Myxococcota</taxon>
        <taxon>Myxococcia</taxon>
        <taxon>Myxococcales</taxon>
        <taxon>Cystobacterineae</taxon>
        <taxon>Vulgatibacteraceae</taxon>
        <taxon>Vulgatibacter</taxon>
    </lineage>
</organism>
<evidence type="ECO:0000256" key="3">
    <source>
        <dbReference type="ARBA" id="ARBA00022801"/>
    </source>
</evidence>
<evidence type="ECO:0000256" key="7">
    <source>
        <dbReference type="HAMAP-Rule" id="MF_00083"/>
    </source>
</evidence>
<dbReference type="NCBIfam" id="TIGR00447">
    <property type="entry name" value="pth"/>
    <property type="match status" value="1"/>
</dbReference>